<proteinExistence type="predicted"/>
<keyword evidence="8" id="KW-1185">Reference proteome</keyword>
<evidence type="ECO:0000256" key="5">
    <source>
        <dbReference type="SAM" id="Phobius"/>
    </source>
</evidence>
<comment type="subcellular location">
    <subcellularLocation>
        <location evidence="1">Membrane</location>
        <topology evidence="1">Multi-pass membrane protein</topology>
    </subcellularLocation>
</comment>
<evidence type="ECO:0000313" key="8">
    <source>
        <dbReference type="Proteomes" id="UP000008227"/>
    </source>
</evidence>
<evidence type="ECO:0000256" key="2">
    <source>
        <dbReference type="ARBA" id="ARBA00022692"/>
    </source>
</evidence>
<sequence length="241" mass="26427">MPEGGWHQVCLNLRSPSACPGAGQRVAGFDVLLETKPWDGWLSFLRSTDVGSQKAVCRWSKFKTCLLLLLETDQCGGRCRVDSDVLQVRRRRSPVLLLVQVNIGILIAVTRVISQISADNYKIHGDPSAFKLTAKAVAVLLPILGTSWLFGVLAVNSEAVVFQYMFAILNSLQGFFIFLFHCLLNSEVRAAFKHKTKVWSLTSSSTRQANMKPFSSDIPAGTKGSFSLSSSAPAVDLLQVH</sequence>
<evidence type="ECO:0000313" key="9">
    <source>
        <dbReference type="VGNC" id="VGNC:107245"/>
    </source>
</evidence>
<dbReference type="InterPro" id="IPR017983">
    <property type="entry name" value="GPCR_2_secretin-like_CS"/>
</dbReference>
<dbReference type="PROSITE" id="PS00650">
    <property type="entry name" value="G_PROTEIN_RECEP_F2_2"/>
    <property type="match status" value="1"/>
</dbReference>
<feature type="transmembrane region" description="Helical" evidence="5">
    <location>
        <begin position="95"/>
        <end position="113"/>
    </location>
</feature>
<dbReference type="PANTHER" id="PTHR12011">
    <property type="entry name" value="ADHESION G-PROTEIN COUPLED RECEPTOR"/>
    <property type="match status" value="1"/>
</dbReference>
<dbReference type="GeneTree" id="ENSGT00940000159783"/>
<evidence type="ECO:0000256" key="1">
    <source>
        <dbReference type="ARBA" id="ARBA00004141"/>
    </source>
</evidence>
<dbReference type="VGNC" id="VGNC:107245">
    <property type="gene designation" value="ADGRD1"/>
</dbReference>
<dbReference type="Ensembl" id="ENSSSCT00000086157.1">
    <property type="protein sequence ID" value="ENSSSCP00000062262.1"/>
    <property type="gene ID" value="ENSSSCG00000009745.5"/>
</dbReference>
<keyword evidence="4 5" id="KW-0472">Membrane</keyword>
<dbReference type="InterPro" id="IPR000832">
    <property type="entry name" value="GPCR_2_secretin-like"/>
</dbReference>
<dbReference type="PROSITE" id="PS50261">
    <property type="entry name" value="G_PROTEIN_RECEP_F2_4"/>
    <property type="match status" value="1"/>
</dbReference>
<reference evidence="7" key="3">
    <citation type="submission" date="2025-08" db="UniProtKB">
        <authorList>
            <consortium name="Ensembl"/>
        </authorList>
    </citation>
    <scope>IDENTIFICATION</scope>
</reference>
<dbReference type="GO" id="GO:0007166">
    <property type="term" value="P:cell surface receptor signaling pathway"/>
    <property type="evidence" value="ECO:0007669"/>
    <property type="project" value="InterPro"/>
</dbReference>
<feature type="domain" description="G-protein coupled receptors family 2 profile 2" evidence="6">
    <location>
        <begin position="93"/>
        <end position="185"/>
    </location>
</feature>
<feature type="transmembrane region" description="Helical" evidence="5">
    <location>
        <begin position="134"/>
        <end position="155"/>
    </location>
</feature>
<dbReference type="GO" id="GO:0016020">
    <property type="term" value="C:membrane"/>
    <property type="evidence" value="ECO:0007669"/>
    <property type="project" value="UniProtKB-SubCell"/>
</dbReference>
<gene>
    <name evidence="7 9" type="primary">ADGRD1</name>
</gene>
<reference evidence="7" key="2">
    <citation type="journal article" date="2020" name="Gigascience">
        <title>An improved pig reference genome sequence to enable pig genetics and genomics research.</title>
        <authorList>
            <person name="Warr A."/>
            <person name="Affara N."/>
            <person name="Aken B."/>
            <person name="Beiki H."/>
            <person name="Bickhart D.M."/>
            <person name="Billis K."/>
            <person name="Chow W."/>
            <person name="Eory L."/>
            <person name="Finlayson H.A."/>
            <person name="Flicek P."/>
            <person name="Giron C.G."/>
            <person name="Griffin D.K."/>
            <person name="Hall R."/>
            <person name="Hannum G."/>
            <person name="Hourlier T."/>
            <person name="Howe K."/>
            <person name="Hume D.A."/>
            <person name="Izuogu O."/>
            <person name="Kim K."/>
            <person name="Koren S."/>
            <person name="Liu H."/>
            <person name="Manchanda N."/>
            <person name="Martin F.J."/>
            <person name="Nonneman D.J."/>
            <person name="O'Connor R.E."/>
            <person name="Phillippy A.M."/>
            <person name="Rohrer G.A."/>
            <person name="Rosen B.D."/>
            <person name="Rund L.A."/>
            <person name="Sargent C.A."/>
            <person name="Schook L.B."/>
            <person name="Schroeder S.G."/>
            <person name="Schwartz A.S."/>
            <person name="Skinner B.M."/>
            <person name="Talbot R."/>
            <person name="Tseng E."/>
            <person name="Tuggle C.K."/>
            <person name="Watson M."/>
            <person name="Smith T.P.L."/>
            <person name="Archibald A.L."/>
        </authorList>
    </citation>
    <scope>NUCLEOTIDE SEQUENCE [LARGE SCALE GENOMIC DNA]</scope>
    <source>
        <strain evidence="7">Duroc</strain>
    </source>
</reference>
<evidence type="ECO:0000256" key="3">
    <source>
        <dbReference type="ARBA" id="ARBA00022989"/>
    </source>
</evidence>
<dbReference type="PRINTS" id="PR00249">
    <property type="entry name" value="GPCRSECRETIN"/>
</dbReference>
<keyword evidence="2 5" id="KW-0812">Transmembrane</keyword>
<dbReference type="Gene3D" id="1.20.1070.10">
    <property type="entry name" value="Rhodopsin 7-helix transmembrane proteins"/>
    <property type="match status" value="1"/>
</dbReference>
<reference evidence="8" key="1">
    <citation type="submission" date="2009-11" db="EMBL/GenBank/DDBJ databases">
        <authorList>
            <consortium name="Porcine genome sequencing project"/>
        </authorList>
    </citation>
    <scope>NUCLEOTIDE SEQUENCE [LARGE SCALE GENOMIC DNA]</scope>
    <source>
        <strain evidence="8">Duroc</strain>
    </source>
</reference>
<keyword evidence="3 5" id="KW-1133">Transmembrane helix</keyword>
<dbReference type="PANTHER" id="PTHR12011:SF216">
    <property type="entry name" value="ADHESION G-PROTEIN COUPLED RECEPTOR D1"/>
    <property type="match status" value="1"/>
</dbReference>
<dbReference type="Bgee" id="ENSSSCG00000009745">
    <property type="expression patterns" value="Expressed in stomach and 34 other cell types or tissues"/>
</dbReference>
<evidence type="ECO:0000256" key="4">
    <source>
        <dbReference type="ARBA" id="ARBA00023136"/>
    </source>
</evidence>
<organism evidence="7 8">
    <name type="scientific">Sus scrofa</name>
    <name type="common">Pig</name>
    <dbReference type="NCBI Taxonomy" id="9823"/>
    <lineage>
        <taxon>Eukaryota</taxon>
        <taxon>Metazoa</taxon>
        <taxon>Chordata</taxon>
        <taxon>Craniata</taxon>
        <taxon>Vertebrata</taxon>
        <taxon>Euteleostomi</taxon>
        <taxon>Mammalia</taxon>
        <taxon>Eutheria</taxon>
        <taxon>Laurasiatheria</taxon>
        <taxon>Artiodactyla</taxon>
        <taxon>Suina</taxon>
        <taxon>Suidae</taxon>
        <taxon>Sus</taxon>
    </lineage>
</organism>
<evidence type="ECO:0000259" key="6">
    <source>
        <dbReference type="PROSITE" id="PS50261"/>
    </source>
</evidence>
<dbReference type="ExpressionAtlas" id="A0A5G2QJN6">
    <property type="expression patterns" value="baseline and differential"/>
</dbReference>
<dbReference type="InterPro" id="IPR017981">
    <property type="entry name" value="GPCR_2-like_7TM"/>
</dbReference>
<evidence type="ECO:0000313" key="7">
    <source>
        <dbReference type="Ensembl" id="ENSSSCP00000062262.1"/>
    </source>
</evidence>
<dbReference type="Proteomes" id="UP000008227">
    <property type="component" value="Chromosome 14"/>
</dbReference>
<feature type="transmembrane region" description="Helical" evidence="5">
    <location>
        <begin position="161"/>
        <end position="184"/>
    </location>
</feature>
<name>A0A5G2QJN6_PIG</name>
<dbReference type="AlphaFoldDB" id="A0A5G2QJN6"/>
<protein>
    <submittedName>
        <fullName evidence="7">Adhesion G protein-coupled receptor D1</fullName>
    </submittedName>
</protein>
<accession>A0A5G2QJN6</accession>
<reference evidence="7" key="4">
    <citation type="submission" date="2025-09" db="UniProtKB">
        <authorList>
            <consortium name="Ensembl"/>
        </authorList>
    </citation>
    <scope>IDENTIFICATION</scope>
</reference>
<dbReference type="GO" id="GO:0004930">
    <property type="term" value="F:G protein-coupled receptor activity"/>
    <property type="evidence" value="ECO:0007669"/>
    <property type="project" value="InterPro"/>
</dbReference>
<dbReference type="Pfam" id="PF00002">
    <property type="entry name" value="7tm_2"/>
    <property type="match status" value="1"/>
</dbReference>